<keyword evidence="2" id="KW-1185">Reference proteome</keyword>
<organism evidence="1 2">
    <name type="scientific">Dyadobacter luticola</name>
    <dbReference type="NCBI Taxonomy" id="1979387"/>
    <lineage>
        <taxon>Bacteria</taxon>
        <taxon>Pseudomonadati</taxon>
        <taxon>Bacteroidota</taxon>
        <taxon>Cytophagia</taxon>
        <taxon>Cytophagales</taxon>
        <taxon>Spirosomataceae</taxon>
        <taxon>Dyadobacter</taxon>
    </lineage>
</organism>
<sequence>MRKLYNDFYIKKKRGFSENELREVITEVAGNPLEELFSYIYTTAEPDYKKYFGYAGLDIDTEPKEVSEAKDGVTITRMEKAFSIKPFENADALQKAVFEGWSRGEK</sequence>
<accession>A0A5R9KW46</accession>
<protein>
    <submittedName>
        <fullName evidence="1">Uncharacterized protein</fullName>
    </submittedName>
</protein>
<reference evidence="1 2" key="1">
    <citation type="submission" date="2019-05" db="EMBL/GenBank/DDBJ databases">
        <authorList>
            <person name="Qu J.-H."/>
        </authorList>
    </citation>
    <scope>NUCLEOTIDE SEQUENCE [LARGE SCALE GENOMIC DNA]</scope>
    <source>
        <strain evidence="1 2">T17</strain>
    </source>
</reference>
<name>A0A5R9KW46_9BACT</name>
<dbReference type="AlphaFoldDB" id="A0A5R9KW46"/>
<evidence type="ECO:0000313" key="1">
    <source>
        <dbReference type="EMBL" id="TLV00483.1"/>
    </source>
</evidence>
<evidence type="ECO:0000313" key="2">
    <source>
        <dbReference type="Proteomes" id="UP000306402"/>
    </source>
</evidence>
<proteinExistence type="predicted"/>
<dbReference type="EMBL" id="VCEJ01000004">
    <property type="protein sequence ID" value="TLV00483.1"/>
    <property type="molecule type" value="Genomic_DNA"/>
</dbReference>
<dbReference type="RefSeq" id="WP_138365863.1">
    <property type="nucleotide sequence ID" value="NZ_VCEJ01000004.1"/>
</dbReference>
<comment type="caution">
    <text evidence="1">The sequence shown here is derived from an EMBL/GenBank/DDBJ whole genome shotgun (WGS) entry which is preliminary data.</text>
</comment>
<gene>
    <name evidence="1" type="ORF">FEN17_13425</name>
</gene>
<dbReference type="Proteomes" id="UP000306402">
    <property type="component" value="Unassembled WGS sequence"/>
</dbReference>